<dbReference type="STRING" id="1703770.AMJ39_07005"/>
<evidence type="ECO:0000256" key="1">
    <source>
        <dbReference type="SAM" id="SignalP"/>
    </source>
</evidence>
<dbReference type="PATRIC" id="fig|1703770.3.peg.1705"/>
<gene>
    <name evidence="2" type="ORF">AMJ39_07005</name>
</gene>
<evidence type="ECO:0008006" key="4">
    <source>
        <dbReference type="Google" id="ProtNLM"/>
    </source>
</evidence>
<evidence type="ECO:0000313" key="2">
    <source>
        <dbReference type="EMBL" id="KPJ52758.1"/>
    </source>
</evidence>
<dbReference type="EMBL" id="LIZS01000043">
    <property type="protein sequence ID" value="KPJ52758.1"/>
    <property type="molecule type" value="Genomic_DNA"/>
</dbReference>
<accession>A0A0S7WRI4</accession>
<dbReference type="PROSITE" id="PS51257">
    <property type="entry name" value="PROKAR_LIPOPROTEIN"/>
    <property type="match status" value="1"/>
</dbReference>
<reference evidence="2 3" key="1">
    <citation type="journal article" date="2015" name="Microbiome">
        <title>Genomic resolution of linkages in carbon, nitrogen, and sulfur cycling among widespread estuary sediment bacteria.</title>
        <authorList>
            <person name="Baker B.J."/>
            <person name="Lazar C.S."/>
            <person name="Teske A.P."/>
            <person name="Dick G.J."/>
        </authorList>
    </citation>
    <scope>NUCLEOTIDE SEQUENCE [LARGE SCALE GENOMIC DNA]</scope>
    <source>
        <strain evidence="2">DG_24</strain>
    </source>
</reference>
<feature type="signal peptide" evidence="1">
    <location>
        <begin position="1"/>
        <end position="22"/>
    </location>
</feature>
<protein>
    <recommendedName>
        <fullName evidence="4">DUF4249 family protein</fullName>
    </recommendedName>
</protein>
<keyword evidence="1" id="KW-0732">Signal</keyword>
<comment type="caution">
    <text evidence="2">The sequence shown here is derived from an EMBL/GenBank/DDBJ whole genome shotgun (WGS) entry which is preliminary data.</text>
</comment>
<dbReference type="AlphaFoldDB" id="A0A0S7WRI4"/>
<organism evidence="2 3">
    <name type="scientific">candidate division TA06 bacterium DG_24</name>
    <dbReference type="NCBI Taxonomy" id="1703770"/>
    <lineage>
        <taxon>Bacteria</taxon>
        <taxon>Bacteria division TA06</taxon>
    </lineage>
</organism>
<proteinExistence type="predicted"/>
<evidence type="ECO:0000313" key="3">
    <source>
        <dbReference type="Proteomes" id="UP000052008"/>
    </source>
</evidence>
<dbReference type="Proteomes" id="UP000052008">
    <property type="component" value="Unassembled WGS sequence"/>
</dbReference>
<name>A0A0S7WRI4_UNCT6</name>
<sequence length="295" mass="32219">MKKNENTRKVLMTVVIIAAAVAAGCRGSTGPAGPAGVPRETVLYVMGWAETDNWLTADTTALVSLLVQNTPALPRVEVNGIRVPYNRFPYPSRWAYYFTSGNFPLFPGDSARLVVTGILLNGSSGIAYASTMLPGHFELTSHDTSVVDTIPLGSGLTVEWAAAYGADVYHVEFSLYYEYVDTLGSYARFECDVDTLLPDRSITFASSQLFPCLAEIDTLLYSGGRLWPSALRSYPVEEGTEGNVQGDGIGFFYGWTYGPYLRLRVGGSTLIAPGEEPRGRRLPKSLERKIRKLGF</sequence>
<feature type="chain" id="PRO_5006639674" description="DUF4249 family protein" evidence="1">
    <location>
        <begin position="23"/>
        <end position="295"/>
    </location>
</feature>